<dbReference type="InterPro" id="IPR002172">
    <property type="entry name" value="LDrepeatLR_classA_rpt"/>
</dbReference>
<dbReference type="CDD" id="cd00112">
    <property type="entry name" value="LDLa"/>
    <property type="match status" value="1"/>
</dbReference>
<protein>
    <recommendedName>
        <fullName evidence="6">Hemoglobin linker chain</fullName>
    </recommendedName>
</protein>
<evidence type="ECO:0000256" key="1">
    <source>
        <dbReference type="ARBA" id="ARBA00023157"/>
    </source>
</evidence>
<feature type="chain" id="PRO_5035770461" description="Hemoglobin linker chain" evidence="3">
    <location>
        <begin position="19"/>
        <end position="257"/>
    </location>
</feature>
<dbReference type="InterPro" id="IPR023415">
    <property type="entry name" value="LDLR_class-A_CS"/>
</dbReference>
<dbReference type="PROSITE" id="PS01209">
    <property type="entry name" value="LDLRA_1"/>
    <property type="match status" value="1"/>
</dbReference>
<evidence type="ECO:0008006" key="6">
    <source>
        <dbReference type="Google" id="ProtNLM"/>
    </source>
</evidence>
<dbReference type="AlphaFoldDB" id="A0A8S4QB63"/>
<comment type="caution">
    <text evidence="4">The sequence shown here is derived from an EMBL/GenBank/DDBJ whole genome shotgun (WGS) entry which is preliminary data.</text>
</comment>
<feature type="signal peptide" evidence="3">
    <location>
        <begin position="1"/>
        <end position="18"/>
    </location>
</feature>
<gene>
    <name evidence="4" type="ORF">OFUS_LOCUS25050</name>
</gene>
<evidence type="ECO:0000313" key="5">
    <source>
        <dbReference type="Proteomes" id="UP000749559"/>
    </source>
</evidence>
<reference evidence="4" key="1">
    <citation type="submission" date="2022-03" db="EMBL/GenBank/DDBJ databases">
        <authorList>
            <person name="Martin C."/>
        </authorList>
    </citation>
    <scope>NUCLEOTIDE SEQUENCE</scope>
</reference>
<dbReference type="SUPFAM" id="SSF57424">
    <property type="entry name" value="LDL receptor-like module"/>
    <property type="match status" value="1"/>
</dbReference>
<organism evidence="4 5">
    <name type="scientific">Owenia fusiformis</name>
    <name type="common">Polychaete worm</name>
    <dbReference type="NCBI Taxonomy" id="6347"/>
    <lineage>
        <taxon>Eukaryota</taxon>
        <taxon>Metazoa</taxon>
        <taxon>Spiralia</taxon>
        <taxon>Lophotrochozoa</taxon>
        <taxon>Annelida</taxon>
        <taxon>Polychaeta</taxon>
        <taxon>Sedentaria</taxon>
        <taxon>Canalipalpata</taxon>
        <taxon>Sabellida</taxon>
        <taxon>Oweniida</taxon>
        <taxon>Oweniidae</taxon>
        <taxon>Owenia</taxon>
    </lineage>
</organism>
<dbReference type="Pfam" id="PF00057">
    <property type="entry name" value="Ldl_recept_a"/>
    <property type="match status" value="1"/>
</dbReference>
<name>A0A8S4QB63_OWEFU</name>
<dbReference type="InterPro" id="IPR036055">
    <property type="entry name" value="LDL_receptor-like_sf"/>
</dbReference>
<keyword evidence="5" id="KW-1185">Reference proteome</keyword>
<dbReference type="Proteomes" id="UP000749559">
    <property type="component" value="Unassembled WGS sequence"/>
</dbReference>
<comment type="caution">
    <text evidence="2">Lacks conserved residue(s) required for the propagation of feature annotation.</text>
</comment>
<dbReference type="SMART" id="SM00192">
    <property type="entry name" value="LDLa"/>
    <property type="match status" value="1"/>
</dbReference>
<dbReference type="Gene3D" id="2.40.128.620">
    <property type="match status" value="1"/>
</dbReference>
<keyword evidence="3" id="KW-0732">Signal</keyword>
<proteinExistence type="predicted"/>
<dbReference type="PROSITE" id="PS50068">
    <property type="entry name" value="LDLRA_2"/>
    <property type="match status" value="1"/>
</dbReference>
<evidence type="ECO:0000256" key="3">
    <source>
        <dbReference type="SAM" id="SignalP"/>
    </source>
</evidence>
<accession>A0A8S4QB63</accession>
<dbReference type="OrthoDB" id="6038783at2759"/>
<evidence type="ECO:0000313" key="4">
    <source>
        <dbReference type="EMBL" id="CAH1801241.1"/>
    </source>
</evidence>
<keyword evidence="1" id="KW-1015">Disulfide bond</keyword>
<dbReference type="EMBL" id="CAIIXF020000012">
    <property type="protein sequence ID" value="CAH1801241.1"/>
    <property type="molecule type" value="Genomic_DNA"/>
</dbReference>
<sequence>MKTYTCLVLLFVALVAGANEPRSILRHIMRLDGSYTNGLDQKLQGIEQRLYRAEDKFKSISKAREVDFERLKMHSKYAKINAEIVYTMTNQCDKRKNRLRCLESGECIHELLVCDGHVDCADGSDERANVCDFTLFSTGLLYRAYLSRNQTCFMDARKVYINFQCKTDRRLPLFPQVAFNTGTLEWEYEWINGSKTYESRDWKGTYLPGRGLAHAWTVEDEPVIFKAYVSYFTKDTPIRSYIYLGDNPISCGFLAWM</sequence>
<evidence type="ECO:0000256" key="2">
    <source>
        <dbReference type="PROSITE-ProRule" id="PRU00124"/>
    </source>
</evidence>